<accession>A0ABQ5SCR1</accession>
<gene>
    <name evidence="1" type="ORF">VaNZ11_011922</name>
</gene>
<keyword evidence="2" id="KW-1185">Reference proteome</keyword>
<dbReference type="EMBL" id="BSDZ01000078">
    <property type="protein sequence ID" value="GLI67722.1"/>
    <property type="molecule type" value="Genomic_DNA"/>
</dbReference>
<comment type="caution">
    <text evidence="1">The sequence shown here is derived from an EMBL/GenBank/DDBJ whole genome shotgun (WGS) entry which is preliminary data.</text>
</comment>
<sequence length="375" mass="40252">MPLESACRVGFQPNLPLRLRNGCSGLRHLTQPKGSCHDKFTALKTIPPVLTTPSTGRDVTTAAAGRVTRPGGAGPAPLSCPLLADLQERAQSSSTENVFGKPFTKSELTALNAAVSHLSGDVHGLAAATAGPKALRRHLLEDLLLEAAVFKRIPLPVVEGAMALLELLSNKALQAEPFAEGAIGGKESPFVDDPALFSQYRWQLVVGADVGGVQYIPAVEELEVFPDKSFTLGTDLDFIFTGFRGTSEWLAPGHLSYTVRQMRLELRWPKAWRRAAAWLAWRRRLGDAAATAAALGDEPDWGDSLPTSPTCRENPSQPAITIPLPFPTNELLAFSCDGHVAATRSRLTNGLILLLEVGTRERMRSANGAARADDP</sequence>
<organism evidence="1 2">
    <name type="scientific">Volvox africanus</name>
    <dbReference type="NCBI Taxonomy" id="51714"/>
    <lineage>
        <taxon>Eukaryota</taxon>
        <taxon>Viridiplantae</taxon>
        <taxon>Chlorophyta</taxon>
        <taxon>core chlorophytes</taxon>
        <taxon>Chlorophyceae</taxon>
        <taxon>CS clade</taxon>
        <taxon>Chlamydomonadales</taxon>
        <taxon>Volvocaceae</taxon>
        <taxon>Volvox</taxon>
    </lineage>
</organism>
<evidence type="ECO:0008006" key="3">
    <source>
        <dbReference type="Google" id="ProtNLM"/>
    </source>
</evidence>
<protein>
    <recommendedName>
        <fullName evidence="3">Plastid lipid-associated protein/fibrillin conserved domain-containing protein</fullName>
    </recommendedName>
</protein>
<evidence type="ECO:0000313" key="1">
    <source>
        <dbReference type="EMBL" id="GLI67722.1"/>
    </source>
</evidence>
<evidence type="ECO:0000313" key="2">
    <source>
        <dbReference type="Proteomes" id="UP001165090"/>
    </source>
</evidence>
<reference evidence="1 2" key="1">
    <citation type="journal article" date="2023" name="IScience">
        <title>Expanded male sex-determining region conserved during the evolution of homothallism in the green alga Volvox.</title>
        <authorList>
            <person name="Yamamoto K."/>
            <person name="Matsuzaki R."/>
            <person name="Mahakham W."/>
            <person name="Heman W."/>
            <person name="Sekimoto H."/>
            <person name="Kawachi M."/>
            <person name="Minakuchi Y."/>
            <person name="Toyoda A."/>
            <person name="Nozaki H."/>
        </authorList>
    </citation>
    <scope>NUCLEOTIDE SEQUENCE [LARGE SCALE GENOMIC DNA]</scope>
    <source>
        <strain evidence="1 2">NIES-4468</strain>
    </source>
</reference>
<proteinExistence type="predicted"/>
<dbReference type="Proteomes" id="UP001165090">
    <property type="component" value="Unassembled WGS sequence"/>
</dbReference>
<name>A0ABQ5SCR1_9CHLO</name>